<dbReference type="Proteomes" id="UP000612899">
    <property type="component" value="Unassembled WGS sequence"/>
</dbReference>
<dbReference type="Pfam" id="PF00561">
    <property type="entry name" value="Abhydrolase_1"/>
    <property type="match status" value="1"/>
</dbReference>
<dbReference type="GO" id="GO:0034338">
    <property type="term" value="F:short-chain carboxylesterase activity"/>
    <property type="evidence" value="ECO:0007669"/>
    <property type="project" value="TreeGrafter"/>
</dbReference>
<keyword evidence="5" id="KW-1185">Reference proteome</keyword>
<sequence>MIDPVNASFRQRPPWFGGHLQTVHDRVARPRYDLSTVGEQSQLLVEVSDGDRLVVQLHRVQGDGPVVALVHGLGGSAESDYIRATTFGLVRAGFTVGRIDLRGAGLSGEHSRGMYHAGRTEDLRAALSALARFGPVAPVGFSLGGNLVLKLLGEPLPEVPVVAGATVSAPLDLALGTQHLGRVSFGAYEWYLMVKMRRDATRPTSAVTAQERATIARTKTILDFDNAITSRRHGWRDAAEYYAVNSSLGFLPKIGTPTLVIHSMDDPMIPSEPYRAVRWDELPAITRLITPHGGHVGFHAKGERLPWYVGRIAQFLRDTAA</sequence>
<protein>
    <submittedName>
        <fullName evidence="4">Amino acid ABC transporter</fullName>
    </submittedName>
</protein>
<dbReference type="Gene3D" id="3.40.50.1820">
    <property type="entry name" value="alpha/beta hydrolase"/>
    <property type="match status" value="1"/>
</dbReference>
<gene>
    <name evidence="4" type="ORF">Rhe02_58410</name>
</gene>
<organism evidence="4 5">
    <name type="scientific">Rhizocola hellebori</name>
    <dbReference type="NCBI Taxonomy" id="1392758"/>
    <lineage>
        <taxon>Bacteria</taxon>
        <taxon>Bacillati</taxon>
        <taxon>Actinomycetota</taxon>
        <taxon>Actinomycetes</taxon>
        <taxon>Micromonosporales</taxon>
        <taxon>Micromonosporaceae</taxon>
        <taxon>Rhizocola</taxon>
    </lineage>
</organism>
<dbReference type="InterPro" id="IPR000073">
    <property type="entry name" value="AB_hydrolase_1"/>
</dbReference>
<dbReference type="RefSeq" id="WP_203911549.1">
    <property type="nucleotide sequence ID" value="NZ_BONY01000040.1"/>
</dbReference>
<evidence type="ECO:0000313" key="5">
    <source>
        <dbReference type="Proteomes" id="UP000612899"/>
    </source>
</evidence>
<dbReference type="InterPro" id="IPR012020">
    <property type="entry name" value="ABHD4"/>
</dbReference>
<reference evidence="4" key="1">
    <citation type="submission" date="2021-01" db="EMBL/GenBank/DDBJ databases">
        <title>Whole genome shotgun sequence of Rhizocola hellebori NBRC 109834.</title>
        <authorList>
            <person name="Komaki H."/>
            <person name="Tamura T."/>
        </authorList>
    </citation>
    <scope>NUCLEOTIDE SEQUENCE</scope>
    <source>
        <strain evidence="4">NBRC 109834</strain>
    </source>
</reference>
<comment type="caution">
    <text evidence="4">The sequence shown here is derived from an EMBL/GenBank/DDBJ whole genome shotgun (WGS) entry which is preliminary data.</text>
</comment>
<accession>A0A8J3QDI9</accession>
<evidence type="ECO:0000259" key="3">
    <source>
        <dbReference type="Pfam" id="PF00561"/>
    </source>
</evidence>
<feature type="active site" description="Charge relay system" evidence="2">
    <location>
        <position position="295"/>
    </location>
</feature>
<feature type="active site" description="Charge relay system" evidence="2">
    <location>
        <position position="266"/>
    </location>
</feature>
<feature type="domain" description="AB hydrolase-1" evidence="3">
    <location>
        <begin position="65"/>
        <end position="298"/>
    </location>
</feature>
<dbReference type="GO" id="GO:0047372">
    <property type="term" value="F:monoacylglycerol lipase activity"/>
    <property type="evidence" value="ECO:0007669"/>
    <property type="project" value="TreeGrafter"/>
</dbReference>
<dbReference type="AlphaFoldDB" id="A0A8J3QDI9"/>
<dbReference type="PRINTS" id="PR00111">
    <property type="entry name" value="ABHYDROLASE"/>
</dbReference>
<comment type="similarity">
    <text evidence="1">Belongs to the AB hydrolase superfamily. AB hydrolase 4 family.</text>
</comment>
<dbReference type="InterPro" id="IPR050960">
    <property type="entry name" value="AB_hydrolase_4_sf"/>
</dbReference>
<name>A0A8J3QDI9_9ACTN</name>
<dbReference type="InterPro" id="IPR029058">
    <property type="entry name" value="AB_hydrolase_fold"/>
</dbReference>
<dbReference type="EMBL" id="BONY01000040">
    <property type="protein sequence ID" value="GIH07774.1"/>
    <property type="molecule type" value="Genomic_DNA"/>
</dbReference>
<dbReference type="PIRSF" id="PIRSF005211">
    <property type="entry name" value="Ab_hydro_YheT"/>
    <property type="match status" value="1"/>
</dbReference>
<dbReference type="PANTHER" id="PTHR10794">
    <property type="entry name" value="ABHYDROLASE DOMAIN-CONTAINING PROTEIN"/>
    <property type="match status" value="1"/>
</dbReference>
<proteinExistence type="inferred from homology"/>
<dbReference type="SUPFAM" id="SSF53474">
    <property type="entry name" value="alpha/beta-Hydrolases"/>
    <property type="match status" value="1"/>
</dbReference>
<evidence type="ECO:0000256" key="2">
    <source>
        <dbReference type="PIRSR" id="PIRSR005211-1"/>
    </source>
</evidence>
<feature type="active site" description="Charge relay system" evidence="2">
    <location>
        <position position="142"/>
    </location>
</feature>
<evidence type="ECO:0000256" key="1">
    <source>
        <dbReference type="ARBA" id="ARBA00010884"/>
    </source>
</evidence>
<dbReference type="PANTHER" id="PTHR10794:SF94">
    <property type="entry name" value="ESTERASE YHET-RELATED"/>
    <property type="match status" value="1"/>
</dbReference>
<evidence type="ECO:0000313" key="4">
    <source>
        <dbReference type="EMBL" id="GIH07774.1"/>
    </source>
</evidence>